<dbReference type="Proteomes" id="UP001159364">
    <property type="component" value="Linkage Group LG04"/>
</dbReference>
<dbReference type="SUPFAM" id="SSF50630">
    <property type="entry name" value="Acid proteases"/>
    <property type="match status" value="1"/>
</dbReference>
<keyword evidence="4 5" id="KW-0732">Signal</keyword>
<keyword evidence="3" id="KW-0964">Secreted</keyword>
<evidence type="ECO:0000256" key="3">
    <source>
        <dbReference type="ARBA" id="ARBA00022525"/>
    </source>
</evidence>
<dbReference type="Pfam" id="PF14543">
    <property type="entry name" value="TAXi_N"/>
    <property type="match status" value="1"/>
</dbReference>
<dbReference type="FunFam" id="2.40.70.10:FF:000041">
    <property type="entry name" value="Basic 7S globulin"/>
    <property type="match status" value="1"/>
</dbReference>
<protein>
    <recommendedName>
        <fullName evidence="6">Peptidase A1 domain-containing protein</fullName>
    </recommendedName>
</protein>
<dbReference type="GO" id="GO:0005576">
    <property type="term" value="C:extracellular region"/>
    <property type="evidence" value="ECO:0007669"/>
    <property type="project" value="UniProtKB-SubCell"/>
</dbReference>
<evidence type="ECO:0000259" key="6">
    <source>
        <dbReference type="PROSITE" id="PS51767"/>
    </source>
</evidence>
<dbReference type="EMBL" id="JAIWQS010000004">
    <property type="protein sequence ID" value="KAJ8767535.1"/>
    <property type="molecule type" value="Genomic_DNA"/>
</dbReference>
<sequence>MASSHLVPRLCSFLCIITLLYAQPSHLPNHAVVLPVTKDPSSLQYLTKLSNGRSLVPVMLVLDLAGPFLWVDSVSNLVSFSTRRVPSCSLQCSSFSAKALGLKIKTCFSATHSNICDVPAQNSITKLATRSELVEDLIAINPSNKGSKSGKITNLDKFLFSSAPSFLLNGLASGARGMLGLGMTTTSLPSQLALTFGFQRKFTTCLSQSNGLVLFGNESVDPIFGTELTKSLLYTPLADPAGGGGSQEYFITVKSINVNGKQLDLNNQEGAIGWARISSVVPYTTLENSIYNTFVKAYSEAANSMNITRVAPVAPFGLCFSSKEVASGAVGPVVPTIDLTLQSKMVKWRINGRNSMVRLSDGVMCLGLVDGGLNSNIPIVIGGFQLEDNLLEFDLGTRMLGFSNSLLRFQRSCSDML</sequence>
<evidence type="ECO:0000256" key="2">
    <source>
        <dbReference type="ARBA" id="ARBA00007447"/>
    </source>
</evidence>
<dbReference type="InterPro" id="IPR021109">
    <property type="entry name" value="Peptidase_aspartic_dom_sf"/>
</dbReference>
<evidence type="ECO:0000256" key="1">
    <source>
        <dbReference type="ARBA" id="ARBA00004239"/>
    </source>
</evidence>
<dbReference type="PROSITE" id="PS51767">
    <property type="entry name" value="PEPTIDASE_A1"/>
    <property type="match status" value="1"/>
</dbReference>
<dbReference type="GO" id="GO:0004190">
    <property type="term" value="F:aspartic-type endopeptidase activity"/>
    <property type="evidence" value="ECO:0007669"/>
    <property type="project" value="InterPro"/>
</dbReference>
<dbReference type="PANTHER" id="PTHR47965">
    <property type="entry name" value="ASPARTYL PROTEASE-RELATED"/>
    <property type="match status" value="1"/>
</dbReference>
<keyword evidence="8" id="KW-1185">Reference proteome</keyword>
<dbReference type="InterPro" id="IPR032799">
    <property type="entry name" value="TAXi_C"/>
</dbReference>
<accession>A0AAV8TNK1</accession>
<feature type="chain" id="PRO_5043787620" description="Peptidase A1 domain-containing protein" evidence="5">
    <location>
        <begin position="23"/>
        <end position="417"/>
    </location>
</feature>
<reference evidence="7 8" key="1">
    <citation type="submission" date="2021-09" db="EMBL/GenBank/DDBJ databases">
        <title>Genomic insights and catalytic innovation underlie evolution of tropane alkaloids biosynthesis.</title>
        <authorList>
            <person name="Wang Y.-J."/>
            <person name="Tian T."/>
            <person name="Huang J.-P."/>
            <person name="Huang S.-X."/>
        </authorList>
    </citation>
    <scope>NUCLEOTIDE SEQUENCE [LARGE SCALE GENOMIC DNA]</scope>
    <source>
        <strain evidence="7">KIB-2018</strain>
        <tissue evidence="7">Leaf</tissue>
    </source>
</reference>
<dbReference type="Pfam" id="PF14541">
    <property type="entry name" value="TAXi_C"/>
    <property type="match status" value="1"/>
</dbReference>
<feature type="domain" description="Peptidase A1" evidence="6">
    <location>
        <begin position="45"/>
        <end position="403"/>
    </location>
</feature>
<dbReference type="InterPro" id="IPR001461">
    <property type="entry name" value="Aspartic_peptidase_A1"/>
</dbReference>
<organism evidence="7 8">
    <name type="scientific">Erythroxylum novogranatense</name>
    <dbReference type="NCBI Taxonomy" id="1862640"/>
    <lineage>
        <taxon>Eukaryota</taxon>
        <taxon>Viridiplantae</taxon>
        <taxon>Streptophyta</taxon>
        <taxon>Embryophyta</taxon>
        <taxon>Tracheophyta</taxon>
        <taxon>Spermatophyta</taxon>
        <taxon>Magnoliopsida</taxon>
        <taxon>eudicotyledons</taxon>
        <taxon>Gunneridae</taxon>
        <taxon>Pentapetalae</taxon>
        <taxon>rosids</taxon>
        <taxon>fabids</taxon>
        <taxon>Malpighiales</taxon>
        <taxon>Erythroxylaceae</taxon>
        <taxon>Erythroxylum</taxon>
    </lineage>
</organism>
<dbReference type="GO" id="GO:0006508">
    <property type="term" value="P:proteolysis"/>
    <property type="evidence" value="ECO:0007669"/>
    <property type="project" value="InterPro"/>
</dbReference>
<comment type="caution">
    <text evidence="7">The sequence shown here is derived from an EMBL/GenBank/DDBJ whole genome shotgun (WGS) entry which is preliminary data.</text>
</comment>
<dbReference type="PANTHER" id="PTHR47965:SF46">
    <property type="entry name" value="BASIC 7S GLOBULIN-LIKE"/>
    <property type="match status" value="1"/>
</dbReference>
<name>A0AAV8TNK1_9ROSI</name>
<dbReference type="AlphaFoldDB" id="A0AAV8TNK1"/>
<dbReference type="Gene3D" id="2.40.70.10">
    <property type="entry name" value="Acid Proteases"/>
    <property type="match status" value="2"/>
</dbReference>
<proteinExistence type="inferred from homology"/>
<comment type="similarity">
    <text evidence="2">Belongs to the peptidase A1 family.</text>
</comment>
<evidence type="ECO:0000256" key="5">
    <source>
        <dbReference type="SAM" id="SignalP"/>
    </source>
</evidence>
<dbReference type="InterPro" id="IPR032861">
    <property type="entry name" value="TAXi_N"/>
</dbReference>
<evidence type="ECO:0000256" key="4">
    <source>
        <dbReference type="ARBA" id="ARBA00022729"/>
    </source>
</evidence>
<evidence type="ECO:0000313" key="7">
    <source>
        <dbReference type="EMBL" id="KAJ8767535.1"/>
    </source>
</evidence>
<gene>
    <name evidence="7" type="ORF">K2173_017604</name>
</gene>
<dbReference type="InterPro" id="IPR033121">
    <property type="entry name" value="PEPTIDASE_A1"/>
</dbReference>
<feature type="signal peptide" evidence="5">
    <location>
        <begin position="1"/>
        <end position="22"/>
    </location>
</feature>
<comment type="subcellular location">
    <subcellularLocation>
        <location evidence="1">Secreted</location>
        <location evidence="1">Extracellular space</location>
    </subcellularLocation>
</comment>
<evidence type="ECO:0000313" key="8">
    <source>
        <dbReference type="Proteomes" id="UP001159364"/>
    </source>
</evidence>